<dbReference type="Pfam" id="PF13489">
    <property type="entry name" value="Methyltransf_23"/>
    <property type="match status" value="1"/>
</dbReference>
<dbReference type="AlphaFoldDB" id="A0AA41ZPD5"/>
<dbReference type="SUPFAM" id="SSF53335">
    <property type="entry name" value="S-adenosyl-L-methionine-dependent methyltransferases"/>
    <property type="match status" value="1"/>
</dbReference>
<gene>
    <name evidence="1" type="primary">cmoM</name>
    <name evidence="2" type="ORF">OQ287_10815</name>
</gene>
<dbReference type="Proteomes" id="UP001165678">
    <property type="component" value="Unassembled WGS sequence"/>
</dbReference>
<accession>A0AA41ZPD5</accession>
<comment type="function">
    <text evidence="1">Catalyzes the methylation of 5-carboxymethoxyuridine (cmo5U) to form 5-methoxycarbonylmethoxyuridine (mcmo5U) at position 34 in tRNAs.</text>
</comment>
<keyword evidence="1" id="KW-0949">S-adenosyl-L-methionine</keyword>
<comment type="similarity">
    <text evidence="1">Belongs to the class I-like SAM-binding methyltransferase superfamily. CmoM family.</text>
</comment>
<dbReference type="Gene3D" id="3.40.50.150">
    <property type="entry name" value="Vaccinia Virus protein VP39"/>
    <property type="match status" value="1"/>
</dbReference>
<comment type="catalytic activity">
    <reaction evidence="1">
        <text>5-carboxymethoxyuridine(34) in tRNA + S-adenosyl-L-methionine = 5-methoxycarbonylmethoxyuridine(34) in tRNA + S-adenosyl-L-homocysteine</text>
        <dbReference type="Rhea" id="RHEA:54080"/>
        <dbReference type="Rhea" id="RHEA-COMP:13383"/>
        <dbReference type="Rhea" id="RHEA-COMP:13781"/>
        <dbReference type="ChEBI" id="CHEBI:57856"/>
        <dbReference type="ChEBI" id="CHEBI:59789"/>
        <dbReference type="ChEBI" id="CHEBI:136879"/>
        <dbReference type="ChEBI" id="CHEBI:138053"/>
    </reaction>
</comment>
<dbReference type="InterPro" id="IPR029063">
    <property type="entry name" value="SAM-dependent_MTases_sf"/>
</dbReference>
<feature type="binding site" evidence="1">
    <location>
        <position position="34"/>
    </location>
    <ligand>
        <name>S-adenosyl-L-methionine</name>
        <dbReference type="ChEBI" id="CHEBI:59789"/>
    </ligand>
</feature>
<evidence type="ECO:0000313" key="3">
    <source>
        <dbReference type="Proteomes" id="UP001165678"/>
    </source>
</evidence>
<evidence type="ECO:0000256" key="1">
    <source>
        <dbReference type="HAMAP-Rule" id="MF_02057"/>
    </source>
</evidence>
<organism evidence="2 3">
    <name type="scientific">Larsenimonas rhizosphaerae</name>
    <dbReference type="NCBI Taxonomy" id="2944682"/>
    <lineage>
        <taxon>Bacteria</taxon>
        <taxon>Pseudomonadati</taxon>
        <taxon>Pseudomonadota</taxon>
        <taxon>Gammaproteobacteria</taxon>
        <taxon>Oceanospirillales</taxon>
        <taxon>Halomonadaceae</taxon>
        <taxon>Larsenimonas</taxon>
    </lineage>
</organism>
<dbReference type="InterPro" id="IPR033664">
    <property type="entry name" value="Cmo5U_methylTrfase"/>
</dbReference>
<name>A0AA41ZPD5_9GAMM</name>
<dbReference type="HAMAP" id="MF_02057">
    <property type="entry name" value="tRNA_methyltr_CmoM"/>
    <property type="match status" value="1"/>
</dbReference>
<protein>
    <recommendedName>
        <fullName evidence="1">tRNA 5-carboxymethoxyuridine methyltransferase</fullName>
        <ecNumber evidence="1">2.1.1.-</ecNumber>
    </recommendedName>
    <alternativeName>
        <fullName evidence="1">cmo5U methyltransferase</fullName>
    </alternativeName>
</protein>
<sequence length="262" mass="29130">MGAEAYTPGNDRHFDGLAEKFANSMYGASRGQLRLSLVQRHIRAHIPLPVGTALLDIGGGLGQMSEWARHEGLCPTLVEPSAEMLVRAREVLGASVPCVQADLQTFARESAAPWPRVVCHAMLEWMAHPEEALPLLYGLTAPGGWLSLMVFNHDALRFSNIVKGNLERVVDGRSLAGRGDRKRLTPISPMTHAQVLGWAEAAGFECRAVSGIRVFHDYLRERTPSEVQLSQLAELEARFGDQEPYWRLGRYLHYCLYRPESS</sequence>
<dbReference type="GO" id="GO:0097697">
    <property type="term" value="F:tRNA (5-carboxymethoxyuridine(34)-5-O)-methyltransferase activity"/>
    <property type="evidence" value="ECO:0007669"/>
    <property type="project" value="UniProtKB-UniRule"/>
</dbReference>
<dbReference type="CDD" id="cd02440">
    <property type="entry name" value="AdoMet_MTases"/>
    <property type="match status" value="1"/>
</dbReference>
<keyword evidence="1" id="KW-0808">Transferase</keyword>
<comment type="caution">
    <text evidence="2">The sequence shown here is derived from an EMBL/GenBank/DDBJ whole genome shotgun (WGS) entry which is preliminary data.</text>
</comment>
<keyword evidence="1" id="KW-0819">tRNA processing</keyword>
<reference evidence="2" key="1">
    <citation type="submission" date="2022-11" db="EMBL/GenBank/DDBJ databases">
        <title>Larsenimonas rhizosphaerae sp. nov., isolated from a tidal mudflat.</title>
        <authorList>
            <person name="Lee S.D."/>
            <person name="Kim I.S."/>
        </authorList>
    </citation>
    <scope>NUCLEOTIDE SEQUENCE</scope>
    <source>
        <strain evidence="2">GH2-1</strain>
    </source>
</reference>
<feature type="binding site" evidence="1">
    <location>
        <position position="120"/>
    </location>
    <ligand>
        <name>S-adenosyl-L-methionine</name>
        <dbReference type="ChEBI" id="CHEBI:59789"/>
    </ligand>
</feature>
<dbReference type="EMBL" id="JAPIVE010000003">
    <property type="protein sequence ID" value="MCX2524730.1"/>
    <property type="molecule type" value="Genomic_DNA"/>
</dbReference>
<keyword evidence="3" id="KW-1185">Reference proteome</keyword>
<dbReference type="EC" id="2.1.1.-" evidence="1"/>
<comment type="caution">
    <text evidence="1">Lacks conserved residue(s) required for the propagation of feature annotation.</text>
</comment>
<feature type="binding site" evidence="1">
    <location>
        <begin position="58"/>
        <end position="59"/>
    </location>
    <ligand>
        <name>S-adenosyl-L-methionine</name>
        <dbReference type="ChEBI" id="CHEBI:59789"/>
    </ligand>
</feature>
<evidence type="ECO:0000313" key="2">
    <source>
        <dbReference type="EMBL" id="MCX2524730.1"/>
    </source>
</evidence>
<dbReference type="RefSeq" id="WP_265896417.1">
    <property type="nucleotide sequence ID" value="NZ_JAPIVE010000003.1"/>
</dbReference>
<feature type="binding site" evidence="1">
    <location>
        <position position="79"/>
    </location>
    <ligand>
        <name>S-adenosyl-L-methionine</name>
        <dbReference type="ChEBI" id="CHEBI:59789"/>
    </ligand>
</feature>
<proteinExistence type="inferred from homology"/>
<dbReference type="GO" id="GO:0006400">
    <property type="term" value="P:tRNA modification"/>
    <property type="evidence" value="ECO:0007669"/>
    <property type="project" value="UniProtKB-UniRule"/>
</dbReference>
<keyword evidence="1 2" id="KW-0489">Methyltransferase</keyword>
<dbReference type="GO" id="GO:0032259">
    <property type="term" value="P:methylation"/>
    <property type="evidence" value="ECO:0007669"/>
    <property type="project" value="UniProtKB-KW"/>
</dbReference>